<evidence type="ECO:0000313" key="2">
    <source>
        <dbReference type="Proteomes" id="UP000238220"/>
    </source>
</evidence>
<comment type="caution">
    <text evidence="1">The sequence shown here is derived from an EMBL/GenBank/DDBJ whole genome shotgun (WGS) entry which is preliminary data.</text>
</comment>
<sequence>MRVFSIYAAVLVALTIGAWELVFDGGAKTFKVAPAGPRVSGESSLAVQAATARLTVQPPLR</sequence>
<dbReference type="EMBL" id="PSNW01000003">
    <property type="protein sequence ID" value="PPE74534.1"/>
    <property type="molecule type" value="Genomic_DNA"/>
</dbReference>
<gene>
    <name evidence="1" type="ORF">C3942_07155</name>
</gene>
<name>A0A2S5THS2_9GAMM</name>
<dbReference type="Proteomes" id="UP000238220">
    <property type="component" value="Unassembled WGS sequence"/>
</dbReference>
<dbReference type="RefSeq" id="WP_104229692.1">
    <property type="nucleotide sequence ID" value="NZ_PSNW01000003.1"/>
</dbReference>
<evidence type="ECO:0000313" key="1">
    <source>
        <dbReference type="EMBL" id="PPE74534.1"/>
    </source>
</evidence>
<organism evidence="1 2">
    <name type="scientific">Solimonas fluminis</name>
    <dbReference type="NCBI Taxonomy" id="2086571"/>
    <lineage>
        <taxon>Bacteria</taxon>
        <taxon>Pseudomonadati</taxon>
        <taxon>Pseudomonadota</taxon>
        <taxon>Gammaproteobacteria</taxon>
        <taxon>Nevskiales</taxon>
        <taxon>Nevskiaceae</taxon>
        <taxon>Solimonas</taxon>
    </lineage>
</organism>
<proteinExistence type="predicted"/>
<protein>
    <submittedName>
        <fullName evidence="1">Uncharacterized protein</fullName>
    </submittedName>
</protein>
<reference evidence="1 2" key="1">
    <citation type="submission" date="2018-02" db="EMBL/GenBank/DDBJ databases">
        <title>Genome sequencing of Solimonas sp. HR-BB.</title>
        <authorList>
            <person name="Lee Y."/>
            <person name="Jeon C.O."/>
        </authorList>
    </citation>
    <scope>NUCLEOTIDE SEQUENCE [LARGE SCALE GENOMIC DNA]</scope>
    <source>
        <strain evidence="1 2">HR-BB</strain>
    </source>
</reference>
<dbReference type="AlphaFoldDB" id="A0A2S5THS2"/>
<keyword evidence="2" id="KW-1185">Reference proteome</keyword>
<accession>A0A2S5THS2</accession>